<feature type="non-terminal residue" evidence="2">
    <location>
        <position position="1"/>
    </location>
</feature>
<name>A0A6A5W7J2_9PLEO</name>
<gene>
    <name evidence="2" type="ORF">P154DRAFT_269974</name>
</gene>
<dbReference type="Proteomes" id="UP000799779">
    <property type="component" value="Unassembled WGS sequence"/>
</dbReference>
<accession>A0A6A5W7J2</accession>
<dbReference type="EMBL" id="ML977608">
    <property type="protein sequence ID" value="KAF1997910.1"/>
    <property type="molecule type" value="Genomic_DNA"/>
</dbReference>
<reference evidence="2" key="1">
    <citation type="journal article" date="2020" name="Stud. Mycol.">
        <title>101 Dothideomycetes genomes: a test case for predicting lifestyles and emergence of pathogens.</title>
        <authorList>
            <person name="Haridas S."/>
            <person name="Albert R."/>
            <person name="Binder M."/>
            <person name="Bloem J."/>
            <person name="Labutti K."/>
            <person name="Salamov A."/>
            <person name="Andreopoulos B."/>
            <person name="Baker S."/>
            <person name="Barry K."/>
            <person name="Bills G."/>
            <person name="Bluhm B."/>
            <person name="Cannon C."/>
            <person name="Castanera R."/>
            <person name="Culley D."/>
            <person name="Daum C."/>
            <person name="Ezra D."/>
            <person name="Gonzalez J."/>
            <person name="Henrissat B."/>
            <person name="Kuo A."/>
            <person name="Liang C."/>
            <person name="Lipzen A."/>
            <person name="Lutzoni F."/>
            <person name="Magnuson J."/>
            <person name="Mondo S."/>
            <person name="Nolan M."/>
            <person name="Ohm R."/>
            <person name="Pangilinan J."/>
            <person name="Park H.-J."/>
            <person name="Ramirez L."/>
            <person name="Alfaro M."/>
            <person name="Sun H."/>
            <person name="Tritt A."/>
            <person name="Yoshinaga Y."/>
            <person name="Zwiers L.-H."/>
            <person name="Turgeon B."/>
            <person name="Goodwin S."/>
            <person name="Spatafora J."/>
            <person name="Crous P."/>
            <person name="Grigoriev I."/>
        </authorList>
    </citation>
    <scope>NUCLEOTIDE SEQUENCE</scope>
    <source>
        <strain evidence="2">CBS 123094</strain>
    </source>
</reference>
<evidence type="ECO:0000313" key="3">
    <source>
        <dbReference type="Proteomes" id="UP000799779"/>
    </source>
</evidence>
<dbReference type="AlphaFoldDB" id="A0A6A5W7J2"/>
<proteinExistence type="predicted"/>
<keyword evidence="3" id="KW-1185">Reference proteome</keyword>
<feature type="region of interest" description="Disordered" evidence="1">
    <location>
        <begin position="1"/>
        <end position="20"/>
    </location>
</feature>
<organism evidence="2 3">
    <name type="scientific">Amniculicola lignicola CBS 123094</name>
    <dbReference type="NCBI Taxonomy" id="1392246"/>
    <lineage>
        <taxon>Eukaryota</taxon>
        <taxon>Fungi</taxon>
        <taxon>Dikarya</taxon>
        <taxon>Ascomycota</taxon>
        <taxon>Pezizomycotina</taxon>
        <taxon>Dothideomycetes</taxon>
        <taxon>Pleosporomycetidae</taxon>
        <taxon>Pleosporales</taxon>
        <taxon>Amniculicolaceae</taxon>
        <taxon>Amniculicola</taxon>
    </lineage>
</organism>
<evidence type="ECO:0000313" key="2">
    <source>
        <dbReference type="EMBL" id="KAF1997910.1"/>
    </source>
</evidence>
<evidence type="ECO:0000256" key="1">
    <source>
        <dbReference type="SAM" id="MobiDB-lite"/>
    </source>
</evidence>
<sequence>TIQAPRPRRKPDSGRLPPNSIQWPETVFTFSTSRWHSHWHSPSILPSRLPALFAPATCNVPCTFSRPFARLCHSFLIPPLLPPQISHVSLHPRLCHRRPWPFAFPHPRAAKSVVLDGLQCALALWHHGETWRDMERPGRCSGSLRAALLPGSLVRLISLQPDLLLLVPRASIVPFRYASVAGSSAARRGQQRGRPAAGVQRRRVIAAWDCTCVQCAVLAPRPGPQARC</sequence>
<protein>
    <submittedName>
        <fullName evidence="2">Uncharacterized protein</fullName>
    </submittedName>
</protein>